<keyword evidence="6" id="KW-0804">Transcription</keyword>
<evidence type="ECO:0000256" key="7">
    <source>
        <dbReference type="ARBA" id="ARBA00023242"/>
    </source>
</evidence>
<dbReference type="CDD" id="cd14704">
    <property type="entry name" value="bZIP_HY5-like"/>
    <property type="match status" value="1"/>
</dbReference>
<evidence type="ECO:0000313" key="11">
    <source>
        <dbReference type="EMBL" id="CAH9102537.1"/>
    </source>
</evidence>
<evidence type="ECO:0000256" key="2">
    <source>
        <dbReference type="ARBA" id="ARBA00004389"/>
    </source>
</evidence>
<dbReference type="InterPro" id="IPR004827">
    <property type="entry name" value="bZIP"/>
</dbReference>
<dbReference type="InterPro" id="IPR046347">
    <property type="entry name" value="bZIP_sf"/>
</dbReference>
<feature type="domain" description="BZIP" evidence="10">
    <location>
        <begin position="80"/>
        <end position="140"/>
    </location>
</feature>
<keyword evidence="9" id="KW-0812">Transmembrane</keyword>
<evidence type="ECO:0000256" key="5">
    <source>
        <dbReference type="ARBA" id="ARBA00023125"/>
    </source>
</evidence>
<evidence type="ECO:0000256" key="3">
    <source>
        <dbReference type="ARBA" id="ARBA00007163"/>
    </source>
</evidence>
<dbReference type="Gene3D" id="1.20.5.170">
    <property type="match status" value="1"/>
</dbReference>
<accession>A0A9P1EF66</accession>
<evidence type="ECO:0000256" key="6">
    <source>
        <dbReference type="ARBA" id="ARBA00023163"/>
    </source>
</evidence>
<evidence type="ECO:0000256" key="9">
    <source>
        <dbReference type="SAM" id="Phobius"/>
    </source>
</evidence>
<dbReference type="GO" id="GO:0005789">
    <property type="term" value="C:endoplasmic reticulum membrane"/>
    <property type="evidence" value="ECO:0007669"/>
    <property type="project" value="UniProtKB-SubCell"/>
</dbReference>
<organism evidence="11 12">
    <name type="scientific">Cuscuta europaea</name>
    <name type="common">European dodder</name>
    <dbReference type="NCBI Taxonomy" id="41803"/>
    <lineage>
        <taxon>Eukaryota</taxon>
        <taxon>Viridiplantae</taxon>
        <taxon>Streptophyta</taxon>
        <taxon>Embryophyta</taxon>
        <taxon>Tracheophyta</taxon>
        <taxon>Spermatophyta</taxon>
        <taxon>Magnoliopsida</taxon>
        <taxon>eudicotyledons</taxon>
        <taxon>Gunneridae</taxon>
        <taxon>Pentapetalae</taxon>
        <taxon>asterids</taxon>
        <taxon>lamiids</taxon>
        <taxon>Solanales</taxon>
        <taxon>Convolvulaceae</taxon>
        <taxon>Cuscuteae</taxon>
        <taxon>Cuscuta</taxon>
        <taxon>Cuscuta subgen. Cuscuta</taxon>
    </lineage>
</organism>
<protein>
    <recommendedName>
        <fullName evidence="10">BZIP domain-containing protein</fullName>
    </recommendedName>
</protein>
<dbReference type="Pfam" id="PF00170">
    <property type="entry name" value="bZIP_1"/>
    <property type="match status" value="1"/>
</dbReference>
<proteinExistence type="inferred from homology"/>
<evidence type="ECO:0000256" key="4">
    <source>
        <dbReference type="ARBA" id="ARBA00023015"/>
    </source>
</evidence>
<dbReference type="PROSITE" id="PS50217">
    <property type="entry name" value="BZIP"/>
    <property type="match status" value="1"/>
</dbReference>
<comment type="caution">
    <text evidence="11">The sequence shown here is derived from an EMBL/GenBank/DDBJ whole genome shotgun (WGS) entry which is preliminary data.</text>
</comment>
<dbReference type="GO" id="GO:0005634">
    <property type="term" value="C:nucleus"/>
    <property type="evidence" value="ECO:0007669"/>
    <property type="project" value="UniProtKB-SubCell"/>
</dbReference>
<dbReference type="Proteomes" id="UP001152484">
    <property type="component" value="Unassembled WGS sequence"/>
</dbReference>
<feature type="transmembrane region" description="Helical" evidence="9">
    <location>
        <begin position="208"/>
        <end position="230"/>
    </location>
</feature>
<dbReference type="OrthoDB" id="295274at2759"/>
<comment type="similarity">
    <text evidence="3">Belongs to the bZIP family.</text>
</comment>
<feature type="compositionally biased region" description="Polar residues" evidence="8">
    <location>
        <begin position="25"/>
        <end position="36"/>
    </location>
</feature>
<keyword evidence="9" id="KW-0472">Membrane</keyword>
<reference evidence="11" key="1">
    <citation type="submission" date="2022-07" db="EMBL/GenBank/DDBJ databases">
        <authorList>
            <person name="Macas J."/>
            <person name="Novak P."/>
            <person name="Neumann P."/>
        </authorList>
    </citation>
    <scope>NUCLEOTIDE SEQUENCE</scope>
</reference>
<evidence type="ECO:0000259" key="10">
    <source>
        <dbReference type="PROSITE" id="PS50217"/>
    </source>
</evidence>
<dbReference type="PANTHER" id="PTHR47416:SF3">
    <property type="entry name" value="BZIP TRANSCRIPTION FACTOR 17-RELATED"/>
    <property type="match status" value="1"/>
</dbReference>
<name>A0A9P1EF66_CUSEU</name>
<evidence type="ECO:0000256" key="1">
    <source>
        <dbReference type="ARBA" id="ARBA00004123"/>
    </source>
</evidence>
<dbReference type="SUPFAM" id="SSF57959">
    <property type="entry name" value="Leucine zipper domain"/>
    <property type="match status" value="1"/>
</dbReference>
<dbReference type="EMBL" id="CAMAPE010000041">
    <property type="protein sequence ID" value="CAH9102537.1"/>
    <property type="molecule type" value="Genomic_DNA"/>
</dbReference>
<gene>
    <name evidence="11" type="ORF">CEURO_LOCUS15814</name>
</gene>
<dbReference type="AlphaFoldDB" id="A0A9P1EF66"/>
<dbReference type="SMART" id="SM00338">
    <property type="entry name" value="BRLZ"/>
    <property type="match status" value="1"/>
</dbReference>
<evidence type="ECO:0000313" key="12">
    <source>
        <dbReference type="Proteomes" id="UP001152484"/>
    </source>
</evidence>
<dbReference type="PANTHER" id="PTHR47416">
    <property type="entry name" value="BASIC-LEUCINE ZIPPER TRANSCRIPTION FACTOR F-RELATED"/>
    <property type="match status" value="1"/>
</dbReference>
<dbReference type="GO" id="GO:0003700">
    <property type="term" value="F:DNA-binding transcription factor activity"/>
    <property type="evidence" value="ECO:0007669"/>
    <property type="project" value="InterPro"/>
</dbReference>
<keyword evidence="12" id="KW-1185">Reference proteome</keyword>
<evidence type="ECO:0000256" key="8">
    <source>
        <dbReference type="SAM" id="MobiDB-lite"/>
    </source>
</evidence>
<keyword evidence="4" id="KW-0805">Transcription regulation</keyword>
<keyword evidence="9" id="KW-1133">Transmembrane helix</keyword>
<keyword evidence="7" id="KW-0539">Nucleus</keyword>
<dbReference type="GO" id="GO:0003677">
    <property type="term" value="F:DNA binding"/>
    <property type="evidence" value="ECO:0007669"/>
    <property type="project" value="UniProtKB-KW"/>
</dbReference>
<comment type="subcellular location">
    <subcellularLocation>
        <location evidence="2">Endoplasmic reticulum membrane</location>
        <topology evidence="2">Single-pass membrane protein</topology>
    </subcellularLocation>
    <subcellularLocation>
        <location evidence="1">Nucleus</location>
    </subcellularLocation>
</comment>
<feature type="region of interest" description="Disordered" evidence="8">
    <location>
        <begin position="1"/>
        <end position="48"/>
    </location>
</feature>
<keyword evidence="5" id="KW-0238">DNA-binding</keyword>
<sequence>MDPRVPNCPSPESRGSGVDSIKPGETNNIHSYSNSVLKRKKDDGESNSVKLRMRKCRKPIDIRNTETNTTNTTNVISEEEEKKKTRLLRNRESAQLSRQRKKNYVEELEGKVRTMHSTIKELSAKISYVMAENASLRQQIGGSGVGTTNPPPPPGMYSAPPMYPWMPCAPPYFVKPHGSNVPLVPIPKLKPQQPISSTKKKERKIKTAASVSFIGLLFFMLMFGGLVPMITVRHGGMREAFMGGNYARSGLYDNHHVRVLAANGTRNHLDFANAKHFGDGFNNVGETHIDLSKTVYSANSSESLEASLYVPRNDKLVKIDGSLIIHSILASEKALKSSQETGLAIPGDFAPARRNPYMYTGPVEGEGALVPGAVDRDYKWFTSADGRLQQWFQEGLSGSTFSSGMCTEVFQFHASSAIVPVTSSTRNVSIEPAQSTSYKGQQNRRVLRSPLPISASSQNMTEENVGISGPKENISSNRTVLPMVVSVLVDPRDAADGGENMMGKKTLSRIFVVVLIDSVKYVTYSCILPVKGSVRL</sequence>